<name>A2EWQ1_TRIV3</name>
<dbReference type="VEuPathDB" id="TrichDB:TVAG_040890"/>
<evidence type="ECO:0000313" key="1">
    <source>
        <dbReference type="EMBL" id="EAY02939.1"/>
    </source>
</evidence>
<accession>A2EWQ1</accession>
<proteinExistence type="predicted"/>
<evidence type="ECO:0000313" key="2">
    <source>
        <dbReference type="Proteomes" id="UP000001542"/>
    </source>
</evidence>
<protein>
    <recommendedName>
        <fullName evidence="3">Vps16 N-terminal domain-containing protein</fullName>
    </recommendedName>
</protein>
<organism evidence="1 2">
    <name type="scientific">Trichomonas vaginalis (strain ATCC PRA-98 / G3)</name>
    <dbReference type="NCBI Taxonomy" id="412133"/>
    <lineage>
        <taxon>Eukaryota</taxon>
        <taxon>Metamonada</taxon>
        <taxon>Parabasalia</taxon>
        <taxon>Trichomonadida</taxon>
        <taxon>Trichomonadidae</taxon>
        <taxon>Trichomonas</taxon>
    </lineage>
</organism>
<evidence type="ECO:0008006" key="3">
    <source>
        <dbReference type="Google" id="ProtNLM"/>
    </source>
</evidence>
<dbReference type="InParanoid" id="A2EWQ1"/>
<keyword evidence="2" id="KW-1185">Reference proteome</keyword>
<dbReference type="KEGG" id="tva:4760779"/>
<gene>
    <name evidence="1" type="ORF">TVAG_040890</name>
</gene>
<dbReference type="RefSeq" id="XP_001315162.1">
    <property type="nucleotide sequence ID" value="XM_001315127.1"/>
</dbReference>
<reference evidence="1" key="2">
    <citation type="journal article" date="2007" name="Science">
        <title>Draft genome sequence of the sexually transmitted pathogen Trichomonas vaginalis.</title>
        <authorList>
            <person name="Carlton J.M."/>
            <person name="Hirt R.P."/>
            <person name="Silva J.C."/>
            <person name="Delcher A.L."/>
            <person name="Schatz M."/>
            <person name="Zhao Q."/>
            <person name="Wortman J.R."/>
            <person name="Bidwell S.L."/>
            <person name="Alsmark U.C.M."/>
            <person name="Besteiro S."/>
            <person name="Sicheritz-Ponten T."/>
            <person name="Noel C.J."/>
            <person name="Dacks J.B."/>
            <person name="Foster P.G."/>
            <person name="Simillion C."/>
            <person name="Van de Peer Y."/>
            <person name="Miranda-Saavedra D."/>
            <person name="Barton G.J."/>
            <person name="Westrop G.D."/>
            <person name="Mueller S."/>
            <person name="Dessi D."/>
            <person name="Fiori P.L."/>
            <person name="Ren Q."/>
            <person name="Paulsen I."/>
            <person name="Zhang H."/>
            <person name="Bastida-Corcuera F.D."/>
            <person name="Simoes-Barbosa A."/>
            <person name="Brown M.T."/>
            <person name="Hayes R.D."/>
            <person name="Mukherjee M."/>
            <person name="Okumura C.Y."/>
            <person name="Schneider R."/>
            <person name="Smith A.J."/>
            <person name="Vanacova S."/>
            <person name="Villalvazo M."/>
            <person name="Haas B.J."/>
            <person name="Pertea M."/>
            <person name="Feldblyum T.V."/>
            <person name="Utterback T.R."/>
            <person name="Shu C.L."/>
            <person name="Osoegawa K."/>
            <person name="de Jong P.J."/>
            <person name="Hrdy I."/>
            <person name="Horvathova L."/>
            <person name="Zubacova Z."/>
            <person name="Dolezal P."/>
            <person name="Malik S.B."/>
            <person name="Logsdon J.M. Jr."/>
            <person name="Henze K."/>
            <person name="Gupta A."/>
            <person name="Wang C.C."/>
            <person name="Dunne R.L."/>
            <person name="Upcroft J.A."/>
            <person name="Upcroft P."/>
            <person name="White O."/>
            <person name="Salzberg S.L."/>
            <person name="Tang P."/>
            <person name="Chiu C.-H."/>
            <person name="Lee Y.-S."/>
            <person name="Embley T.M."/>
            <person name="Coombs G.H."/>
            <person name="Mottram J.C."/>
            <person name="Tachezy J."/>
            <person name="Fraser-Liggett C.M."/>
            <person name="Johnson P.J."/>
        </authorList>
    </citation>
    <scope>NUCLEOTIDE SEQUENCE [LARGE SCALE GENOMIC DNA]</scope>
    <source>
        <strain evidence="1">G3</strain>
    </source>
</reference>
<dbReference type="Proteomes" id="UP000001542">
    <property type="component" value="Unassembled WGS sequence"/>
</dbReference>
<dbReference type="AlphaFoldDB" id="A2EWQ1"/>
<dbReference type="EMBL" id="DS113520">
    <property type="protein sequence ID" value="EAY02939.1"/>
    <property type="molecule type" value="Genomic_DNA"/>
</dbReference>
<sequence>MEAIQVEFPLPYHEIASMSEFGGNMWVGTEHGEIHVLTQNTESLSHPFILSSKTPFSEEHSIIQTMFAIEQIGKLFAFVKQENVGKIIMIDSSYKVETFSEGVTYAARSPHDALPAFVLAKNNLFYYYLVKDNTLQPPVEVDALSTINGISVNNSGVAFYANSQYFLWWRVSKRVMNVAACVLPNSCIVPDKNSFVFCMKDMLQLMEKMAKRWQHQ</sequence>
<dbReference type="VEuPathDB" id="TrichDB:TVAGG3_0569190"/>
<reference evidence="1" key="1">
    <citation type="submission" date="2006-10" db="EMBL/GenBank/DDBJ databases">
        <authorList>
            <person name="Amadeo P."/>
            <person name="Zhao Q."/>
            <person name="Wortman J."/>
            <person name="Fraser-Liggett C."/>
            <person name="Carlton J."/>
        </authorList>
    </citation>
    <scope>NUCLEOTIDE SEQUENCE</scope>
    <source>
        <strain evidence="1">G3</strain>
    </source>
</reference>